<evidence type="ECO:0000256" key="3">
    <source>
        <dbReference type="ARBA" id="ARBA00022643"/>
    </source>
</evidence>
<feature type="binding site" evidence="7">
    <location>
        <position position="321"/>
    </location>
    <ligand>
        <name>glyoxylate</name>
        <dbReference type="ChEBI" id="CHEBI:36655"/>
    </ligand>
</feature>
<evidence type="ECO:0000256" key="7">
    <source>
        <dbReference type="PIRSR" id="PIRSR000138-2"/>
    </source>
</evidence>
<evidence type="ECO:0000256" key="4">
    <source>
        <dbReference type="ARBA" id="ARBA00023002"/>
    </source>
</evidence>
<sequence>MSGVQEGHLPSHPDPSKTHSKNDQNNAPSYGLYQNHLYAAGMLHNTLPSVTTDPNKLEHQAKSKMALKAYNYVAGGAGERATMDANRLAFRTWKLVPRMLRPSGGGGQRSTRATILGEEYDSPVIVAPVGVQKLFHECGEEGSARAAAKVRVPYCMSTAASATIEQVAAASGAGERWYQLYWPQDHSITLSLLGRAKKAGFRVLLATLDTWALSWRPWDLDEAYVPFMTGMGNQVGFSDEVFRKMLKDRGAKSPEEDVVGASLAWQKEVFSGATHSWEDVKLLVDNWDGPVVLKGIQHPEDAKKAAEMGVKGIVVSNHGGRQMDGAVGSLEMLPEVVEALKGTDVEVLFDSGIRTGVDIIKAIALGAKGVLVGRPWVYGMGIAGEKGVEAALRGLLADLDQSMGLAGIASLNDLNKDWLRRSFYPGDRHSNN</sequence>
<feature type="binding site" evidence="7">
    <location>
        <position position="207"/>
    </location>
    <ligand>
        <name>FMN</name>
        <dbReference type="ChEBI" id="CHEBI:58210"/>
    </ligand>
</feature>
<name>A0A9P4IVW9_9PEZI</name>
<dbReference type="PANTHER" id="PTHR10578">
    <property type="entry name" value="S -2-HYDROXY-ACID OXIDASE-RELATED"/>
    <property type="match status" value="1"/>
</dbReference>
<dbReference type="OrthoDB" id="25826at2759"/>
<evidence type="ECO:0000256" key="8">
    <source>
        <dbReference type="SAM" id="MobiDB-lite"/>
    </source>
</evidence>
<dbReference type="InterPro" id="IPR000262">
    <property type="entry name" value="FMN-dep_DH"/>
</dbReference>
<feature type="binding site" evidence="7">
    <location>
        <position position="316"/>
    </location>
    <ligand>
        <name>FMN</name>
        <dbReference type="ChEBI" id="CHEBI:58210"/>
    </ligand>
</feature>
<dbReference type="PROSITE" id="PS51349">
    <property type="entry name" value="FMN_HYDROXY_ACID_DH_2"/>
    <property type="match status" value="1"/>
</dbReference>
<feature type="binding site" evidence="7">
    <location>
        <begin position="373"/>
        <end position="374"/>
    </location>
    <ligand>
        <name>FMN</name>
        <dbReference type="ChEBI" id="CHEBI:58210"/>
    </ligand>
</feature>
<feature type="binding site" evidence="7">
    <location>
        <position position="157"/>
    </location>
    <ligand>
        <name>FMN</name>
        <dbReference type="ChEBI" id="CHEBI:58210"/>
    </ligand>
</feature>
<keyword evidence="3 7" id="KW-0288">FMN</keyword>
<comment type="cofactor">
    <cofactor evidence="1">
        <name>FMN</name>
        <dbReference type="ChEBI" id="CHEBI:58210"/>
    </cofactor>
</comment>
<keyword evidence="2 7" id="KW-0285">Flavoprotein</keyword>
<feature type="binding site" evidence="7">
    <location>
        <position position="72"/>
    </location>
    <ligand>
        <name>glyoxylate</name>
        <dbReference type="ChEBI" id="CHEBI:36655"/>
    </ligand>
</feature>
<evidence type="ECO:0000256" key="1">
    <source>
        <dbReference type="ARBA" id="ARBA00001917"/>
    </source>
</evidence>
<dbReference type="PANTHER" id="PTHR10578:SF86">
    <property type="entry name" value="DEPENDENT DEHYDROGENASE, PUTATIVE (AFU_ORTHOLOGUE AFUA_6G02720)-RELATED"/>
    <property type="match status" value="1"/>
</dbReference>
<feature type="binding site" evidence="7">
    <location>
        <position position="294"/>
    </location>
    <ligand>
        <name>FMN</name>
        <dbReference type="ChEBI" id="CHEBI:58210"/>
    </ligand>
</feature>
<evidence type="ECO:0000256" key="5">
    <source>
        <dbReference type="ARBA" id="ARBA00024042"/>
    </source>
</evidence>
<dbReference type="PROSITE" id="PS00557">
    <property type="entry name" value="FMN_HYDROXY_ACID_DH_1"/>
    <property type="match status" value="1"/>
</dbReference>
<dbReference type="Proteomes" id="UP000799439">
    <property type="component" value="Unassembled WGS sequence"/>
</dbReference>
<gene>
    <name evidence="10" type="ORF">K461DRAFT_296932</name>
</gene>
<dbReference type="InterPro" id="IPR013785">
    <property type="entry name" value="Aldolase_TIM"/>
</dbReference>
<evidence type="ECO:0000256" key="2">
    <source>
        <dbReference type="ARBA" id="ARBA00022630"/>
    </source>
</evidence>
<protein>
    <submittedName>
        <fullName evidence="10">Oxidoreductase</fullName>
    </submittedName>
</protein>
<feature type="active site" description="Proton acceptor" evidence="6">
    <location>
        <position position="318"/>
    </location>
</feature>
<dbReference type="FunFam" id="3.20.20.70:FF:000132">
    <property type="entry name" value="FMN dependent dehydrogenase"/>
    <property type="match status" value="1"/>
</dbReference>
<evidence type="ECO:0000313" key="10">
    <source>
        <dbReference type="EMBL" id="KAF2149466.1"/>
    </source>
</evidence>
<feature type="domain" description="FMN hydroxy acid dehydrogenase" evidence="9">
    <location>
        <begin position="46"/>
        <end position="424"/>
    </location>
</feature>
<feature type="binding site" evidence="7">
    <location>
        <position position="216"/>
    </location>
    <ligand>
        <name>glyoxylate</name>
        <dbReference type="ChEBI" id="CHEBI:36655"/>
    </ligand>
</feature>
<dbReference type="Pfam" id="PF01070">
    <property type="entry name" value="FMN_dh"/>
    <property type="match status" value="1"/>
</dbReference>
<keyword evidence="11" id="KW-1185">Reference proteome</keyword>
<dbReference type="SUPFAM" id="SSF51395">
    <property type="entry name" value="FMN-linked oxidoreductases"/>
    <property type="match status" value="1"/>
</dbReference>
<evidence type="ECO:0000313" key="11">
    <source>
        <dbReference type="Proteomes" id="UP000799439"/>
    </source>
</evidence>
<dbReference type="GO" id="GO:0010181">
    <property type="term" value="F:FMN binding"/>
    <property type="evidence" value="ECO:0007669"/>
    <property type="project" value="InterPro"/>
</dbReference>
<dbReference type="InterPro" id="IPR012133">
    <property type="entry name" value="Alpha-hydoxy_acid_DH_FMN"/>
</dbReference>
<feature type="binding site" evidence="7">
    <location>
        <begin position="128"/>
        <end position="130"/>
    </location>
    <ligand>
        <name>FMN</name>
        <dbReference type="ChEBI" id="CHEBI:58210"/>
    </ligand>
</feature>
<accession>A0A9P4IVW9</accession>
<comment type="similarity">
    <text evidence="5">Belongs to the FMN-dependent alpha-hydroxy acid dehydrogenase family.</text>
</comment>
<dbReference type="EMBL" id="ML996091">
    <property type="protein sequence ID" value="KAF2149466.1"/>
    <property type="molecule type" value="Genomic_DNA"/>
</dbReference>
<keyword evidence="4" id="KW-0560">Oxidoreductase</keyword>
<feature type="binding site" evidence="7">
    <location>
        <begin position="350"/>
        <end position="354"/>
    </location>
    <ligand>
        <name>FMN</name>
        <dbReference type="ChEBI" id="CHEBI:58210"/>
    </ligand>
</feature>
<organism evidence="10 11">
    <name type="scientific">Myriangium duriaei CBS 260.36</name>
    <dbReference type="NCBI Taxonomy" id="1168546"/>
    <lineage>
        <taxon>Eukaryota</taxon>
        <taxon>Fungi</taxon>
        <taxon>Dikarya</taxon>
        <taxon>Ascomycota</taxon>
        <taxon>Pezizomycotina</taxon>
        <taxon>Dothideomycetes</taxon>
        <taxon>Dothideomycetidae</taxon>
        <taxon>Myriangiales</taxon>
        <taxon>Myriangiaceae</taxon>
        <taxon>Myriangium</taxon>
    </lineage>
</organism>
<evidence type="ECO:0000259" key="9">
    <source>
        <dbReference type="PROSITE" id="PS51349"/>
    </source>
</evidence>
<dbReference type="GO" id="GO:0016491">
    <property type="term" value="F:oxidoreductase activity"/>
    <property type="evidence" value="ECO:0007669"/>
    <property type="project" value="UniProtKB-KW"/>
</dbReference>
<comment type="caution">
    <text evidence="10">The sequence shown here is derived from an EMBL/GenBank/DDBJ whole genome shotgun (WGS) entry which is preliminary data.</text>
</comment>
<feature type="binding site" evidence="7">
    <location>
        <position position="318"/>
    </location>
    <ligand>
        <name>glyoxylate</name>
        <dbReference type="ChEBI" id="CHEBI:36655"/>
    </ligand>
</feature>
<evidence type="ECO:0000256" key="6">
    <source>
        <dbReference type="PIRSR" id="PIRSR000138-1"/>
    </source>
</evidence>
<dbReference type="InterPro" id="IPR008259">
    <property type="entry name" value="FMN_hydac_DH_AS"/>
</dbReference>
<dbReference type="Gene3D" id="3.20.20.70">
    <property type="entry name" value="Aldolase class I"/>
    <property type="match status" value="1"/>
</dbReference>
<dbReference type="PIRSF" id="PIRSF000138">
    <property type="entry name" value="Al-hdrx_acd_dh"/>
    <property type="match status" value="1"/>
</dbReference>
<proteinExistence type="inferred from homology"/>
<feature type="binding site" evidence="7">
    <location>
        <position position="179"/>
    </location>
    <ligand>
        <name>FMN</name>
        <dbReference type="ChEBI" id="CHEBI:58210"/>
    </ligand>
</feature>
<feature type="binding site" evidence="7">
    <location>
        <position position="181"/>
    </location>
    <ligand>
        <name>glyoxylate</name>
        <dbReference type="ChEBI" id="CHEBI:36655"/>
    </ligand>
</feature>
<reference evidence="10" key="1">
    <citation type="journal article" date="2020" name="Stud. Mycol.">
        <title>101 Dothideomycetes genomes: a test case for predicting lifestyles and emergence of pathogens.</title>
        <authorList>
            <person name="Haridas S."/>
            <person name="Albert R."/>
            <person name="Binder M."/>
            <person name="Bloem J."/>
            <person name="Labutti K."/>
            <person name="Salamov A."/>
            <person name="Andreopoulos B."/>
            <person name="Baker S."/>
            <person name="Barry K."/>
            <person name="Bills G."/>
            <person name="Bluhm B."/>
            <person name="Cannon C."/>
            <person name="Castanera R."/>
            <person name="Culley D."/>
            <person name="Daum C."/>
            <person name="Ezra D."/>
            <person name="Gonzalez J."/>
            <person name="Henrissat B."/>
            <person name="Kuo A."/>
            <person name="Liang C."/>
            <person name="Lipzen A."/>
            <person name="Lutzoni F."/>
            <person name="Magnuson J."/>
            <person name="Mondo S."/>
            <person name="Nolan M."/>
            <person name="Ohm R."/>
            <person name="Pangilinan J."/>
            <person name="Park H.-J."/>
            <person name="Ramirez L."/>
            <person name="Alfaro M."/>
            <person name="Sun H."/>
            <person name="Tritt A."/>
            <person name="Yoshinaga Y."/>
            <person name="Zwiers L.-H."/>
            <person name="Turgeon B."/>
            <person name="Goodwin S."/>
            <person name="Spatafora J."/>
            <person name="Crous P."/>
            <person name="Grigoriev I."/>
        </authorList>
    </citation>
    <scope>NUCLEOTIDE SEQUENCE</scope>
    <source>
        <strain evidence="10">CBS 260.36</strain>
    </source>
</reference>
<dbReference type="InterPro" id="IPR037396">
    <property type="entry name" value="FMN_HAD"/>
</dbReference>
<feature type="region of interest" description="Disordered" evidence="8">
    <location>
        <begin position="1"/>
        <end position="30"/>
    </location>
</feature>
<dbReference type="AlphaFoldDB" id="A0A9P4IVW9"/>
<feature type="compositionally biased region" description="Basic and acidic residues" evidence="8">
    <location>
        <begin position="9"/>
        <end position="22"/>
    </location>
</feature>